<evidence type="ECO:0000313" key="1">
    <source>
        <dbReference type="EMBL" id="KAI8422975.1"/>
    </source>
</evidence>
<evidence type="ECO:0000313" key="2">
    <source>
        <dbReference type="Proteomes" id="UP001064048"/>
    </source>
</evidence>
<dbReference type="EMBL" id="CM046125">
    <property type="protein sequence ID" value="KAI8422975.1"/>
    <property type="molecule type" value="Genomic_DNA"/>
</dbReference>
<proteinExistence type="predicted"/>
<name>A0ACC0JFQ3_CHOFU</name>
<gene>
    <name evidence="1" type="ORF">MSG28_014065</name>
</gene>
<reference evidence="1 2" key="1">
    <citation type="journal article" date="2022" name="Genome Biol. Evol.">
        <title>The Spruce Budworm Genome: Reconstructing the Evolutionary History of Antifreeze Proteins.</title>
        <authorList>
            <person name="Beliveau C."/>
            <person name="Gagne P."/>
            <person name="Picq S."/>
            <person name="Vernygora O."/>
            <person name="Keeling C.I."/>
            <person name="Pinkney K."/>
            <person name="Doucet D."/>
            <person name="Wen F."/>
            <person name="Johnston J.S."/>
            <person name="Maaroufi H."/>
            <person name="Boyle B."/>
            <person name="Laroche J."/>
            <person name="Dewar K."/>
            <person name="Juretic N."/>
            <person name="Blackburn G."/>
            <person name="Nisole A."/>
            <person name="Brunet B."/>
            <person name="Brandao M."/>
            <person name="Lumley L."/>
            <person name="Duan J."/>
            <person name="Quan G."/>
            <person name="Lucarotti C.J."/>
            <person name="Roe A.D."/>
            <person name="Sperling F.A.H."/>
            <person name="Levesque R.C."/>
            <person name="Cusson M."/>
        </authorList>
    </citation>
    <scope>NUCLEOTIDE SEQUENCE [LARGE SCALE GENOMIC DNA]</scope>
    <source>
        <strain evidence="1">Glfc:IPQL:Cfum</strain>
    </source>
</reference>
<keyword evidence="2" id="KW-1185">Reference proteome</keyword>
<comment type="caution">
    <text evidence="1">The sequence shown here is derived from an EMBL/GenBank/DDBJ whole genome shotgun (WGS) entry which is preliminary data.</text>
</comment>
<protein>
    <submittedName>
        <fullName evidence="1">Uncharacterized protein</fullName>
    </submittedName>
</protein>
<accession>A0ACC0JFQ3</accession>
<dbReference type="Proteomes" id="UP001064048">
    <property type="component" value="Chromosome 25"/>
</dbReference>
<sequence length="375" mass="42211">MVECKSYVFNGDWRNEVKKCASGGGNYHTYTFNVGNFNTVGLKYEDLNEQTEVISFGELSGHTGASDHSIPSIILQKYKDGDSYKKYYAEWGFTSTAGWATQTVQMQLTVKFMNTGQVELINYVYAYAMMSVTCAETKAYAKSLMIAVPMQQTLILRMNSGRVRNKGLPIIPTLGMRVGDRRAQFIAPPMLQPIRGPDLTVPILAALCRNQPAARASLLDGRVHHGQTTMMGKIEGKRRVGRRKKSWLRNIREWTGIACVEELFSLGHQGGATSQSRNRSKARLSYETEPPQGHQNGRTTNSVRVRMSAWGKGASLGWYDGSRAYRMCSCVFIPVYCCPFVFCIPLSNCCVKFERDKTEPKRKSKTTWCFSKKKK</sequence>
<organism evidence="1 2">
    <name type="scientific">Choristoneura fumiferana</name>
    <name type="common">Spruce budworm moth</name>
    <name type="synonym">Archips fumiferana</name>
    <dbReference type="NCBI Taxonomy" id="7141"/>
    <lineage>
        <taxon>Eukaryota</taxon>
        <taxon>Metazoa</taxon>
        <taxon>Ecdysozoa</taxon>
        <taxon>Arthropoda</taxon>
        <taxon>Hexapoda</taxon>
        <taxon>Insecta</taxon>
        <taxon>Pterygota</taxon>
        <taxon>Neoptera</taxon>
        <taxon>Endopterygota</taxon>
        <taxon>Lepidoptera</taxon>
        <taxon>Glossata</taxon>
        <taxon>Ditrysia</taxon>
        <taxon>Tortricoidea</taxon>
        <taxon>Tortricidae</taxon>
        <taxon>Tortricinae</taxon>
        <taxon>Choristoneura</taxon>
    </lineage>
</organism>